<evidence type="ECO:0000313" key="1">
    <source>
        <dbReference type="EMBL" id="KAI5662527.1"/>
    </source>
</evidence>
<accession>A0ACC0AQ03</accession>
<reference evidence="2" key="1">
    <citation type="journal article" date="2023" name="Nat. Plants">
        <title>Single-cell RNA sequencing provides a high-resolution roadmap for understanding the multicellular compartmentation of specialized metabolism.</title>
        <authorList>
            <person name="Sun S."/>
            <person name="Shen X."/>
            <person name="Li Y."/>
            <person name="Li Y."/>
            <person name="Wang S."/>
            <person name="Li R."/>
            <person name="Zhang H."/>
            <person name="Shen G."/>
            <person name="Guo B."/>
            <person name="Wei J."/>
            <person name="Xu J."/>
            <person name="St-Pierre B."/>
            <person name="Chen S."/>
            <person name="Sun C."/>
        </authorList>
    </citation>
    <scope>NUCLEOTIDE SEQUENCE [LARGE SCALE GENOMIC DNA]</scope>
</reference>
<organism evidence="1 2">
    <name type="scientific">Catharanthus roseus</name>
    <name type="common">Madagascar periwinkle</name>
    <name type="synonym">Vinca rosea</name>
    <dbReference type="NCBI Taxonomy" id="4058"/>
    <lineage>
        <taxon>Eukaryota</taxon>
        <taxon>Viridiplantae</taxon>
        <taxon>Streptophyta</taxon>
        <taxon>Embryophyta</taxon>
        <taxon>Tracheophyta</taxon>
        <taxon>Spermatophyta</taxon>
        <taxon>Magnoliopsida</taxon>
        <taxon>eudicotyledons</taxon>
        <taxon>Gunneridae</taxon>
        <taxon>Pentapetalae</taxon>
        <taxon>asterids</taxon>
        <taxon>lamiids</taxon>
        <taxon>Gentianales</taxon>
        <taxon>Apocynaceae</taxon>
        <taxon>Rauvolfioideae</taxon>
        <taxon>Vinceae</taxon>
        <taxon>Catharanthinae</taxon>
        <taxon>Catharanthus</taxon>
    </lineage>
</organism>
<sequence length="333" mass="36745">MVRPDARRGDDDLGPVKERTGRVEGCTVSASSRGLRGRHSTSNIPSTPSLFATGMYYDTGAPESSIQLSHISIRSRPPLPSHRPHTPVLYDIYGSSHPLSQPPPALYDPYIHAPSVRPHIPYRSKVQEPLNEFSGPGRNLGAEFFEQLVGEVLPIHHTAYMITHPLIMMVHDDNDNYDDGDDARDEEEPVPLAPVAHAAAVSSSDGSRNKRPDKARDVTTPTQKKKSKSSDWEQTEGGPIDPVLIQSYGENVDRGLLKSRSCYIVLTGWTLSDPEVLFDVTTDPRSRLSSSDMTACYIQYLLGSLLFTDKSGNIVPAKLWLLLKDVRSCRGFA</sequence>
<evidence type="ECO:0000313" key="2">
    <source>
        <dbReference type="Proteomes" id="UP001060085"/>
    </source>
</evidence>
<dbReference type="Proteomes" id="UP001060085">
    <property type="component" value="Linkage Group LG05"/>
</dbReference>
<gene>
    <name evidence="1" type="ORF">M9H77_21850</name>
</gene>
<dbReference type="EMBL" id="CM044705">
    <property type="protein sequence ID" value="KAI5662527.1"/>
    <property type="molecule type" value="Genomic_DNA"/>
</dbReference>
<proteinExistence type="predicted"/>
<name>A0ACC0AQ03_CATRO</name>
<keyword evidence="2" id="KW-1185">Reference proteome</keyword>
<protein>
    <submittedName>
        <fullName evidence="1">Uncharacterized protein</fullName>
    </submittedName>
</protein>
<comment type="caution">
    <text evidence="1">The sequence shown here is derived from an EMBL/GenBank/DDBJ whole genome shotgun (WGS) entry which is preliminary data.</text>
</comment>